<keyword evidence="4" id="KW-1185">Reference proteome</keyword>
<keyword evidence="1" id="KW-0812">Transmembrane</keyword>
<accession>A0A7T4DNN0</accession>
<dbReference type="RefSeq" id="WP_156128684.1">
    <property type="nucleotide sequence ID" value="NZ_CAWMFX010000017.1"/>
</dbReference>
<evidence type="ECO:0000259" key="2">
    <source>
        <dbReference type="Pfam" id="PF18160"/>
    </source>
</evidence>
<reference evidence="3 4" key="1">
    <citation type="submission" date="2020-12" db="EMBL/GenBank/DDBJ databases">
        <title>FDA dAtabase for Regulatory Grade micrObial Sequences (FDA-ARGOS): Supporting development and validation of Infectious Disease Dx tests.</title>
        <authorList>
            <person name="Sproer C."/>
            <person name="Gronow S."/>
            <person name="Severitt S."/>
            <person name="Schroder I."/>
            <person name="Tallon L."/>
            <person name="Sadzewicz L."/>
            <person name="Zhao X."/>
            <person name="Boylan J."/>
            <person name="Ott S."/>
            <person name="Bowen H."/>
            <person name="Vavikolanu K."/>
            <person name="Mehta A."/>
            <person name="Aluvathingal J."/>
            <person name="Nadendla S."/>
            <person name="Lowell S."/>
            <person name="Myers T."/>
            <person name="Yan Y."/>
            <person name="Sichtig H."/>
        </authorList>
    </citation>
    <scope>NUCLEOTIDE SEQUENCE [LARGE SCALE GENOMIC DNA]</scope>
    <source>
        <strain evidence="3 4">FDAARGOS_986</strain>
    </source>
</reference>
<feature type="transmembrane region" description="Helical" evidence="1">
    <location>
        <begin position="164"/>
        <end position="180"/>
    </location>
</feature>
<dbReference type="InterPro" id="IPR041115">
    <property type="entry name" value="SLATT_5"/>
</dbReference>
<dbReference type="Proteomes" id="UP000595481">
    <property type="component" value="Chromosome"/>
</dbReference>
<dbReference type="Pfam" id="PF18160">
    <property type="entry name" value="SLATT_5"/>
    <property type="match status" value="1"/>
</dbReference>
<proteinExistence type="predicted"/>
<feature type="transmembrane region" description="Helical" evidence="1">
    <location>
        <begin position="25"/>
        <end position="44"/>
    </location>
</feature>
<dbReference type="GeneID" id="69552455"/>
<evidence type="ECO:0000313" key="4">
    <source>
        <dbReference type="Proteomes" id="UP000595481"/>
    </source>
</evidence>
<evidence type="ECO:0000313" key="3">
    <source>
        <dbReference type="EMBL" id="QQB18711.1"/>
    </source>
</evidence>
<feature type="transmembrane region" description="Helical" evidence="1">
    <location>
        <begin position="56"/>
        <end position="77"/>
    </location>
</feature>
<feature type="domain" description="SMODS and SLOG-associating 2TM effector" evidence="2">
    <location>
        <begin position="4"/>
        <end position="174"/>
    </location>
</feature>
<sequence>MDINNIWFTRKARIRASERLLENDFHAQCILIYYSSLVVCVSILDLGVDDIFNGKAGVILCALSVAVLVLSSFITSINFKGRGLAFKDNYISLHALYEKVNASNTQQLSSIQTDEYFELLKNCENHLDLDDLYARVIYCKNDTSRKASCHEVINIYIYIIKRKTTILALYIIPVVSLWWAW</sequence>
<evidence type="ECO:0000256" key="1">
    <source>
        <dbReference type="SAM" id="Phobius"/>
    </source>
</evidence>
<keyword evidence="1" id="KW-0472">Membrane</keyword>
<keyword evidence="1" id="KW-1133">Transmembrane helix</keyword>
<protein>
    <submittedName>
        <fullName evidence="3">SLATT domain-containing protein</fullName>
    </submittedName>
</protein>
<gene>
    <name evidence="3" type="ORF">I6H43_14225</name>
</gene>
<organism evidence="3 4">
    <name type="scientific">Aeromonas jandaei</name>
    <dbReference type="NCBI Taxonomy" id="650"/>
    <lineage>
        <taxon>Bacteria</taxon>
        <taxon>Pseudomonadati</taxon>
        <taxon>Pseudomonadota</taxon>
        <taxon>Gammaproteobacteria</taxon>
        <taxon>Aeromonadales</taxon>
        <taxon>Aeromonadaceae</taxon>
        <taxon>Aeromonas</taxon>
    </lineage>
</organism>
<dbReference type="NCBIfam" id="NF033631">
    <property type="entry name" value="SLATT_5"/>
    <property type="match status" value="1"/>
</dbReference>
<name>A0A7T4DNN0_AERJA</name>
<dbReference type="EMBL" id="CP066092">
    <property type="protein sequence ID" value="QQB18711.1"/>
    <property type="molecule type" value="Genomic_DNA"/>
</dbReference>